<evidence type="ECO:0000259" key="3">
    <source>
        <dbReference type="PROSITE" id="PS50933"/>
    </source>
</evidence>
<dbReference type="AlphaFoldDB" id="A0A0L0H7G3"/>
<dbReference type="OrthoDB" id="2139661at2759"/>
<feature type="domain" description="CBM10" evidence="4">
    <location>
        <begin position="57"/>
        <end position="91"/>
    </location>
</feature>
<proteinExistence type="predicted"/>
<dbReference type="GeneID" id="27690868"/>
<dbReference type="RefSeq" id="XP_016604876.1">
    <property type="nucleotide sequence ID" value="XM_016755827.1"/>
</dbReference>
<keyword evidence="6" id="KW-1185">Reference proteome</keyword>
<feature type="domain" description="CHRD" evidence="3">
    <location>
        <begin position="169"/>
        <end position="297"/>
    </location>
</feature>
<dbReference type="STRING" id="645134.A0A0L0H7G3"/>
<organism evidence="5 6">
    <name type="scientific">Spizellomyces punctatus (strain DAOM BR117)</name>
    <dbReference type="NCBI Taxonomy" id="645134"/>
    <lineage>
        <taxon>Eukaryota</taxon>
        <taxon>Fungi</taxon>
        <taxon>Fungi incertae sedis</taxon>
        <taxon>Chytridiomycota</taxon>
        <taxon>Chytridiomycota incertae sedis</taxon>
        <taxon>Chytridiomycetes</taxon>
        <taxon>Spizellomycetales</taxon>
        <taxon>Spizellomycetaceae</taxon>
        <taxon>Spizellomyces</taxon>
    </lineage>
</organism>
<keyword evidence="1" id="KW-0378">Hydrolase</keyword>
<reference evidence="5 6" key="1">
    <citation type="submission" date="2009-08" db="EMBL/GenBank/DDBJ databases">
        <title>The Genome Sequence of Spizellomyces punctatus strain DAOM BR117.</title>
        <authorList>
            <consortium name="The Broad Institute Genome Sequencing Platform"/>
            <person name="Russ C."/>
            <person name="Cuomo C."/>
            <person name="Shea T."/>
            <person name="Young S.K."/>
            <person name="Zeng Q."/>
            <person name="Koehrsen M."/>
            <person name="Haas B."/>
            <person name="Borodovsky M."/>
            <person name="Guigo R."/>
            <person name="Alvarado L."/>
            <person name="Berlin A."/>
            <person name="Bochicchio J."/>
            <person name="Borenstein D."/>
            <person name="Chapman S."/>
            <person name="Chen Z."/>
            <person name="Engels R."/>
            <person name="Freedman E."/>
            <person name="Gellesch M."/>
            <person name="Goldberg J."/>
            <person name="Griggs A."/>
            <person name="Gujja S."/>
            <person name="Heiman D."/>
            <person name="Hepburn T."/>
            <person name="Howarth C."/>
            <person name="Jen D."/>
            <person name="Larson L."/>
            <person name="Lewis B."/>
            <person name="Mehta T."/>
            <person name="Park D."/>
            <person name="Pearson M."/>
            <person name="Roberts A."/>
            <person name="Saif S."/>
            <person name="Shenoy N."/>
            <person name="Sisk P."/>
            <person name="Stolte C."/>
            <person name="Sykes S."/>
            <person name="Thomson T."/>
            <person name="Walk T."/>
            <person name="White J."/>
            <person name="Yandava C."/>
            <person name="Burger G."/>
            <person name="Gray M.W."/>
            <person name="Holland P.W.H."/>
            <person name="King N."/>
            <person name="Lang F.B.F."/>
            <person name="Roger A.J."/>
            <person name="Ruiz-Trillo I."/>
            <person name="Lander E."/>
            <person name="Nusbaum C."/>
        </authorList>
    </citation>
    <scope>NUCLEOTIDE SEQUENCE [LARGE SCALE GENOMIC DNA]</scope>
    <source>
        <strain evidence="5 6">DAOM BR117</strain>
    </source>
</reference>
<keyword evidence="2" id="KW-0732">Signal</keyword>
<sequence>MAPKTFLASIAGAVLLASAAIAAPSYYNHGGHNDYYEDSKYDNEYYKDDYNKVSYHQDNYDRYCHGYVHKPTYDNEGRGWGYENGQWCLISEEGQYGSHYNNGHESYHNGYGESKHKSFISNGYGDSPRKGYYAARPYAGATYQEPPHHEEEYREEEYHEYNEYYDEGKYDVYKAVMCGEKEVPFVVKGEAGFGHGLVLLDRHTKEIKFAATHFNIAPLTKIHIHGPAPPNKNASVLFDLFPQPKFSTQENPVRNPQKIVLNDDQHKWLAQGLLYVNLHNAAHPDGAVRGNLLCASRSCEGPRGVEVARFVDDGICNRAIFASGYGY</sequence>
<evidence type="ECO:0000313" key="6">
    <source>
        <dbReference type="Proteomes" id="UP000053201"/>
    </source>
</evidence>
<dbReference type="VEuPathDB" id="FungiDB:SPPG_07670"/>
<dbReference type="PROSITE" id="PS51763">
    <property type="entry name" value="CBM10"/>
    <property type="match status" value="1"/>
</dbReference>
<dbReference type="Pfam" id="PF07452">
    <property type="entry name" value="CHRD"/>
    <property type="match status" value="1"/>
</dbReference>
<dbReference type="PROSITE" id="PS50933">
    <property type="entry name" value="CHRD"/>
    <property type="match status" value="1"/>
</dbReference>
<dbReference type="Pfam" id="PF02013">
    <property type="entry name" value="CBM_10"/>
    <property type="match status" value="1"/>
</dbReference>
<evidence type="ECO:0000256" key="2">
    <source>
        <dbReference type="SAM" id="SignalP"/>
    </source>
</evidence>
<evidence type="ECO:0000256" key="1">
    <source>
        <dbReference type="ARBA" id="ARBA00022801"/>
    </source>
</evidence>
<dbReference type="Proteomes" id="UP000053201">
    <property type="component" value="Unassembled WGS sequence"/>
</dbReference>
<accession>A0A0L0H7G3</accession>
<dbReference type="EMBL" id="KQ257466">
    <property type="protein sequence ID" value="KNC96836.1"/>
    <property type="molecule type" value="Genomic_DNA"/>
</dbReference>
<dbReference type="InterPro" id="IPR010895">
    <property type="entry name" value="CHRD"/>
</dbReference>
<protein>
    <recommendedName>
        <fullName evidence="7">CHRD domain-containing protein</fullName>
    </recommendedName>
</protein>
<evidence type="ECO:0000313" key="5">
    <source>
        <dbReference type="EMBL" id="KNC96836.1"/>
    </source>
</evidence>
<dbReference type="InterPro" id="IPR002883">
    <property type="entry name" value="CBM10/Dockerin_dom"/>
</dbReference>
<feature type="signal peptide" evidence="2">
    <location>
        <begin position="1"/>
        <end position="22"/>
    </location>
</feature>
<dbReference type="SMART" id="SM00754">
    <property type="entry name" value="CHRD"/>
    <property type="match status" value="1"/>
</dbReference>
<name>A0A0L0H7G3_SPIPD</name>
<dbReference type="GO" id="GO:0016787">
    <property type="term" value="F:hydrolase activity"/>
    <property type="evidence" value="ECO:0007669"/>
    <property type="project" value="UniProtKB-KW"/>
</dbReference>
<evidence type="ECO:0000259" key="4">
    <source>
        <dbReference type="PROSITE" id="PS51763"/>
    </source>
</evidence>
<feature type="chain" id="PRO_5005539885" description="CHRD domain-containing protein" evidence="2">
    <location>
        <begin position="23"/>
        <end position="327"/>
    </location>
</feature>
<evidence type="ECO:0008006" key="7">
    <source>
        <dbReference type="Google" id="ProtNLM"/>
    </source>
</evidence>
<gene>
    <name evidence="5" type="ORF">SPPG_07670</name>
</gene>
<dbReference type="InParanoid" id="A0A0L0H7G3"/>